<dbReference type="InterPro" id="IPR051301">
    <property type="entry name" value="Optineurin/NFkB_EssMod"/>
</dbReference>
<dbReference type="PANTHER" id="PTHR31553:SF1">
    <property type="entry name" value="NF-KAPPA-B ESSENTIAL MODULATOR"/>
    <property type="match status" value="1"/>
</dbReference>
<organism evidence="5 6">
    <name type="scientific">Ignelater luminosus</name>
    <name type="common">Cucubano</name>
    <name type="synonym">Pyrophorus luminosus</name>
    <dbReference type="NCBI Taxonomy" id="2038154"/>
    <lineage>
        <taxon>Eukaryota</taxon>
        <taxon>Metazoa</taxon>
        <taxon>Ecdysozoa</taxon>
        <taxon>Arthropoda</taxon>
        <taxon>Hexapoda</taxon>
        <taxon>Insecta</taxon>
        <taxon>Pterygota</taxon>
        <taxon>Neoptera</taxon>
        <taxon>Endopterygota</taxon>
        <taxon>Coleoptera</taxon>
        <taxon>Polyphaga</taxon>
        <taxon>Elateriformia</taxon>
        <taxon>Elateroidea</taxon>
        <taxon>Elateridae</taxon>
        <taxon>Agrypninae</taxon>
        <taxon>Pyrophorini</taxon>
        <taxon>Ignelater</taxon>
    </lineage>
</organism>
<dbReference type="Pfam" id="PF16516">
    <property type="entry name" value="CC2-LZ"/>
    <property type="match status" value="1"/>
</dbReference>
<evidence type="ECO:0000256" key="3">
    <source>
        <dbReference type="SAM" id="MobiDB-lite"/>
    </source>
</evidence>
<evidence type="ECO:0000313" key="6">
    <source>
        <dbReference type="Proteomes" id="UP000801492"/>
    </source>
</evidence>
<dbReference type="Gene3D" id="1.20.5.990">
    <property type="entry name" value="Nemo cc2-lz domain - 1d5 darpin complex"/>
    <property type="match status" value="1"/>
</dbReference>
<accession>A0A8K0G759</accession>
<comment type="caution">
    <text evidence="5">The sequence shown here is derived from an EMBL/GenBank/DDBJ whole genome shotgun (WGS) entry which is preliminary data.</text>
</comment>
<dbReference type="GO" id="GO:0005737">
    <property type="term" value="C:cytoplasm"/>
    <property type="evidence" value="ECO:0007669"/>
    <property type="project" value="TreeGrafter"/>
</dbReference>
<evidence type="ECO:0000256" key="2">
    <source>
        <dbReference type="SAM" id="Coils"/>
    </source>
</evidence>
<dbReference type="PANTHER" id="PTHR31553">
    <property type="entry name" value="NF-KAPPA-B ESSENTIAL MODULATOR"/>
    <property type="match status" value="1"/>
</dbReference>
<sequence length="252" mass="29230">MFQTKPDEIQNQQLEKQGSTENEIALTNKIQELEKELASAKQLNTQLAEDSKKKLQESESLQKILLQEIKILKNQLNEKGDSTVSKEDHKKIQEQLVAAQMHLTKIELSRNEDKEVINAKEEMIAKLQEDLKEMAEANDTIAALRAQMELYKSDFEAERQAKESLKSEKEQIAEDLQHLQRRNQQLLEEVEHLRNGDFVHVGRPEPSIATSPSAPQDRTRAQFPCPKCDFKFWDYQALENHVYRCIEIDSLF</sequence>
<dbReference type="GO" id="GO:0043122">
    <property type="term" value="P:regulation of canonical NF-kappaB signal transduction"/>
    <property type="evidence" value="ECO:0007669"/>
    <property type="project" value="TreeGrafter"/>
</dbReference>
<dbReference type="InterPro" id="IPR032419">
    <property type="entry name" value="CC2-LZ_dom"/>
</dbReference>
<feature type="region of interest" description="Disordered" evidence="3">
    <location>
        <begin position="1"/>
        <end position="22"/>
    </location>
</feature>
<feature type="coiled-coil region" evidence="2">
    <location>
        <begin position="110"/>
        <end position="196"/>
    </location>
</feature>
<feature type="domain" description="NF-kappa-B essential modulator NEMO CC2-LZ" evidence="4">
    <location>
        <begin position="98"/>
        <end position="186"/>
    </location>
</feature>
<evidence type="ECO:0000259" key="4">
    <source>
        <dbReference type="Pfam" id="PF16516"/>
    </source>
</evidence>
<dbReference type="OrthoDB" id="6343844at2759"/>
<keyword evidence="1 2" id="KW-0175">Coiled coil</keyword>
<dbReference type="AlphaFoldDB" id="A0A8K0G759"/>
<reference evidence="5" key="1">
    <citation type="submission" date="2019-08" db="EMBL/GenBank/DDBJ databases">
        <title>The genome of the North American firefly Photinus pyralis.</title>
        <authorList>
            <consortium name="Photinus pyralis genome working group"/>
            <person name="Fallon T.R."/>
            <person name="Sander Lower S.E."/>
            <person name="Weng J.-K."/>
        </authorList>
    </citation>
    <scope>NUCLEOTIDE SEQUENCE</scope>
    <source>
        <strain evidence="5">TRF0915ILg1</strain>
        <tissue evidence="5">Whole body</tissue>
    </source>
</reference>
<gene>
    <name evidence="5" type="ORF">ILUMI_15116</name>
</gene>
<proteinExistence type="predicted"/>
<dbReference type="GO" id="GO:0070530">
    <property type="term" value="F:K63-linked polyubiquitin modification-dependent protein binding"/>
    <property type="evidence" value="ECO:0007669"/>
    <property type="project" value="TreeGrafter"/>
</dbReference>
<evidence type="ECO:0000313" key="5">
    <source>
        <dbReference type="EMBL" id="KAF2891057.1"/>
    </source>
</evidence>
<feature type="region of interest" description="Disordered" evidence="3">
    <location>
        <begin position="199"/>
        <end position="219"/>
    </location>
</feature>
<protein>
    <recommendedName>
        <fullName evidence="4">NF-kappa-B essential modulator NEMO CC2-LZ domain-containing protein</fullName>
    </recommendedName>
</protein>
<keyword evidence="6" id="KW-1185">Reference proteome</keyword>
<dbReference type="Proteomes" id="UP000801492">
    <property type="component" value="Unassembled WGS sequence"/>
</dbReference>
<dbReference type="GO" id="GO:0005634">
    <property type="term" value="C:nucleus"/>
    <property type="evidence" value="ECO:0007669"/>
    <property type="project" value="TreeGrafter"/>
</dbReference>
<name>A0A8K0G759_IGNLU</name>
<dbReference type="EMBL" id="VTPC01039877">
    <property type="protein sequence ID" value="KAF2891057.1"/>
    <property type="molecule type" value="Genomic_DNA"/>
</dbReference>
<evidence type="ECO:0000256" key="1">
    <source>
        <dbReference type="ARBA" id="ARBA00023054"/>
    </source>
</evidence>
<feature type="compositionally biased region" description="Polar residues" evidence="3">
    <location>
        <begin position="9"/>
        <end position="22"/>
    </location>
</feature>